<keyword evidence="1" id="KW-0472">Membrane</keyword>
<keyword evidence="1" id="KW-1133">Transmembrane helix</keyword>
<dbReference type="Proteomes" id="UP000604661">
    <property type="component" value="Unassembled WGS sequence"/>
</dbReference>
<proteinExistence type="predicted"/>
<feature type="transmembrane region" description="Helical" evidence="1">
    <location>
        <begin position="97"/>
        <end position="116"/>
    </location>
</feature>
<dbReference type="EMBL" id="JACJTE010000152">
    <property type="protein sequence ID" value="MBD2566181.1"/>
    <property type="molecule type" value="Genomic_DNA"/>
</dbReference>
<sequence length="160" mass="16547">MFPRTTKKGVIALTSNNSVRRTQSQVLAKTLAAIGRKYQHHINAAGTATIIVMQSMPSYGWGLFDSAQVAMTCMFGGAGGIGGGAAGGAAAIQALPAVINATITVLLFVYFVASGLKVANGIGEGQEVTQMVQQPVGVFFIILVLWIAQSILFNGVTAAC</sequence>
<gene>
    <name evidence="2" type="ORF">H6G95_37730</name>
</gene>
<comment type="caution">
    <text evidence="2">The sequence shown here is derived from an EMBL/GenBank/DDBJ whole genome shotgun (WGS) entry which is preliminary data.</text>
</comment>
<keyword evidence="3" id="KW-1185">Reference proteome</keyword>
<evidence type="ECO:0000313" key="2">
    <source>
        <dbReference type="EMBL" id="MBD2566181.1"/>
    </source>
</evidence>
<reference evidence="2 3" key="1">
    <citation type="journal article" date="2020" name="ISME J.">
        <title>Comparative genomics reveals insights into cyanobacterial evolution and habitat adaptation.</title>
        <authorList>
            <person name="Chen M.Y."/>
            <person name="Teng W.K."/>
            <person name="Zhao L."/>
            <person name="Hu C.X."/>
            <person name="Zhou Y.K."/>
            <person name="Han B.P."/>
            <person name="Song L.R."/>
            <person name="Shu W.S."/>
        </authorList>
    </citation>
    <scope>NUCLEOTIDE SEQUENCE [LARGE SCALE GENOMIC DNA]</scope>
    <source>
        <strain evidence="2 3">FACHB-391</strain>
    </source>
</reference>
<evidence type="ECO:0000256" key="1">
    <source>
        <dbReference type="SAM" id="Phobius"/>
    </source>
</evidence>
<feature type="transmembrane region" description="Helical" evidence="1">
    <location>
        <begin position="136"/>
        <end position="156"/>
    </location>
</feature>
<organism evidence="2 3">
    <name type="scientific">Nostoc linckia FACHB-391</name>
    <dbReference type="NCBI Taxonomy" id="2692906"/>
    <lineage>
        <taxon>Bacteria</taxon>
        <taxon>Bacillati</taxon>
        <taxon>Cyanobacteriota</taxon>
        <taxon>Cyanophyceae</taxon>
        <taxon>Nostocales</taxon>
        <taxon>Nostocaceae</taxon>
        <taxon>Nostoc</taxon>
    </lineage>
</organism>
<evidence type="ECO:0000313" key="3">
    <source>
        <dbReference type="Proteomes" id="UP000604661"/>
    </source>
</evidence>
<protein>
    <submittedName>
        <fullName evidence="2">Uncharacterized protein</fullName>
    </submittedName>
</protein>
<keyword evidence="1" id="KW-0812">Transmembrane</keyword>
<name>A0ABR8F987_NOSLI</name>
<accession>A0ABR8F987</accession>